<reference evidence="2 3" key="1">
    <citation type="submission" date="2018-08" db="EMBL/GenBank/DDBJ databases">
        <title>Genome sequencing of X. nasturtii WHRI 8984.</title>
        <authorList>
            <person name="Studholme D.J."/>
            <person name="Mchugh J."/>
            <person name="Vicente J."/>
        </authorList>
    </citation>
    <scope>NUCLEOTIDE SEQUENCE [LARGE SCALE GENOMIC DNA]</scope>
    <source>
        <strain evidence="2 3">WHRI 8984</strain>
    </source>
</reference>
<dbReference type="AlphaFoldDB" id="A0A3E1KD82"/>
<dbReference type="RefSeq" id="WP_116907067.1">
    <property type="nucleotide sequence ID" value="NZ_CP142084.2"/>
</dbReference>
<comment type="caution">
    <text evidence="2">The sequence shown here is derived from an EMBL/GenBank/DDBJ whole genome shotgun (WGS) entry which is preliminary data.</text>
</comment>
<evidence type="ECO:0000313" key="2">
    <source>
        <dbReference type="EMBL" id="RFF36550.1"/>
    </source>
</evidence>
<evidence type="ECO:0000313" key="3">
    <source>
        <dbReference type="Proteomes" id="UP000259570"/>
    </source>
</evidence>
<dbReference type="OrthoDB" id="5958408at2"/>
<evidence type="ECO:0000313" key="4">
    <source>
        <dbReference type="Proteomes" id="UP001167357"/>
    </source>
</evidence>
<evidence type="ECO:0000313" key="1">
    <source>
        <dbReference type="EMBL" id="MCL1553686.1"/>
    </source>
</evidence>
<accession>A0A3E1KD82</accession>
<dbReference type="EMBL" id="JAMBED010000104">
    <property type="protein sequence ID" value="MCL1553686.1"/>
    <property type="molecule type" value="Genomic_DNA"/>
</dbReference>
<dbReference type="EMBL" id="QUZM01000134">
    <property type="protein sequence ID" value="RFF36550.1"/>
    <property type="molecule type" value="Genomic_DNA"/>
</dbReference>
<dbReference type="Proteomes" id="UP000259570">
    <property type="component" value="Unassembled WGS sequence"/>
</dbReference>
<sequence length="107" mass="11790">MKIVVLLLVCGAVIYLATCSGLSASKSHAFEVIKHGDSREAVVDALGVPDVRELPGKLFARYASKPCEGSCKERLWFENKLSLGIEAWSVELDQDDHVIDKAHWHSP</sequence>
<name>A0A3E1KD82_9XANT</name>
<protein>
    <submittedName>
        <fullName evidence="2">Uncharacterized protein</fullName>
    </submittedName>
</protein>
<organism evidence="2 3">
    <name type="scientific">Xanthomonas nasturtii</name>
    <dbReference type="NCBI Taxonomy" id="1843581"/>
    <lineage>
        <taxon>Bacteria</taxon>
        <taxon>Pseudomonadati</taxon>
        <taxon>Pseudomonadota</taxon>
        <taxon>Gammaproteobacteria</taxon>
        <taxon>Lysobacterales</taxon>
        <taxon>Lysobacteraceae</taxon>
        <taxon>Xanthomonas</taxon>
    </lineage>
</organism>
<proteinExistence type="predicted"/>
<keyword evidence="4" id="KW-1185">Reference proteome</keyword>
<gene>
    <name evidence="2" type="ORF">DZD52_21780</name>
    <name evidence="1" type="ORF">M3O51_20930</name>
</gene>
<reference evidence="1" key="2">
    <citation type="submission" date="2022-04" db="EMBL/GenBank/DDBJ databases">
        <title>Genomic comparison of 19 strains of Xanthomonas nasturtii, a newly emerging watercress pathogen.</title>
        <authorList>
            <person name="Harrison J."/>
            <person name="Greer S."/>
            <person name="Hussain R."/>
            <person name="Lascelles D."/>
            <person name="Roberts M."/>
            <person name="Carter B."/>
            <person name="Bryning A."/>
            <person name="Carroll S."/>
            <person name="Aspin A."/>
            <person name="Cruz L."/>
            <person name="Cruz J."/>
            <person name="Grant M."/>
            <person name="Vicente J."/>
            <person name="Studholme D.J."/>
        </authorList>
    </citation>
    <scope>NUCLEOTIDE SEQUENCE</scope>
    <source>
        <strain evidence="1">10016B</strain>
    </source>
</reference>
<dbReference type="Proteomes" id="UP001167357">
    <property type="component" value="Unassembled WGS sequence"/>
</dbReference>
<dbReference type="GeneID" id="97213614"/>